<gene>
    <name evidence="1" type="ORF">IF188_03065</name>
</gene>
<accession>A0ABR8NL66</accession>
<organism evidence="1 2">
    <name type="scientific">Microbacterium helvum</name>
    <dbReference type="NCBI Taxonomy" id="2773713"/>
    <lineage>
        <taxon>Bacteria</taxon>
        <taxon>Bacillati</taxon>
        <taxon>Actinomycetota</taxon>
        <taxon>Actinomycetes</taxon>
        <taxon>Micrococcales</taxon>
        <taxon>Microbacteriaceae</taxon>
        <taxon>Microbacterium</taxon>
    </lineage>
</organism>
<evidence type="ECO:0000313" key="2">
    <source>
        <dbReference type="Proteomes" id="UP000598426"/>
    </source>
</evidence>
<evidence type="ECO:0000313" key="1">
    <source>
        <dbReference type="EMBL" id="MBD3940678.1"/>
    </source>
</evidence>
<protein>
    <submittedName>
        <fullName evidence="1">Uncharacterized protein</fullName>
    </submittedName>
</protein>
<comment type="caution">
    <text evidence="1">The sequence shown here is derived from an EMBL/GenBank/DDBJ whole genome shotgun (WGS) entry which is preliminary data.</text>
</comment>
<dbReference type="RefSeq" id="WP_191170337.1">
    <property type="nucleotide sequence ID" value="NZ_JACXZS010000002.1"/>
</dbReference>
<proteinExistence type="predicted"/>
<reference evidence="1 2" key="1">
    <citation type="submission" date="2020-09" db="EMBL/GenBank/DDBJ databases">
        <title>Isolation and identification of active actinomycetes.</title>
        <authorList>
            <person name="Li X."/>
        </authorList>
    </citation>
    <scope>NUCLEOTIDE SEQUENCE [LARGE SCALE GENOMIC DNA]</scope>
    <source>
        <strain evidence="1 2">NEAU-LLC</strain>
    </source>
</reference>
<keyword evidence="2" id="KW-1185">Reference proteome</keyword>
<dbReference type="EMBL" id="JACXZS010000002">
    <property type="protein sequence ID" value="MBD3940678.1"/>
    <property type="molecule type" value="Genomic_DNA"/>
</dbReference>
<name>A0ABR8NL66_9MICO</name>
<dbReference type="Proteomes" id="UP000598426">
    <property type="component" value="Unassembled WGS sequence"/>
</dbReference>
<sequence>MTAAAHPRVVRLPDDADSRSLAELASYANDLSEASFALDAALEVGEGGEGWIEFTGFAVVAYMRAFGHSNVRGRLDELFAVPAEFSALHETVRAYRNTTIAHSQSELVAPMAIAYLDETGRIRTVSDIVVSQHLPVQLVRDFARLVSAMAELVERSAAGIRSILEAKYSQTSAETIAEWGMPEFGAELAADFTARSTRTPHSTFTAYWSVGEPVERDEIE</sequence>